<gene>
    <name evidence="2" type="ORF">PHYPSEUDO_012218</name>
</gene>
<keyword evidence="3" id="KW-1185">Reference proteome</keyword>
<dbReference type="Proteomes" id="UP000694044">
    <property type="component" value="Unassembled WGS sequence"/>
</dbReference>
<evidence type="ECO:0000313" key="2">
    <source>
        <dbReference type="EMBL" id="KAG7388581.1"/>
    </source>
</evidence>
<dbReference type="EMBL" id="JAGDFM010000058">
    <property type="protein sequence ID" value="KAG7388581.1"/>
    <property type="molecule type" value="Genomic_DNA"/>
</dbReference>
<feature type="region of interest" description="Disordered" evidence="1">
    <location>
        <begin position="1"/>
        <end position="118"/>
    </location>
</feature>
<sequence length="200" mass="21936">MAHAPQLERKRAFRVTSDDGAATKPHSATTRRPSFAARMFSLFFKGRPSPTGTRPKSWSGEPKPTPTAAKDTLVRRASTNVIIPSGSEPSVRPAPGLTKHEQIREESGGDHEDKSDASWRQRQTHCVNCGRLFFISLSTLSCSAARFCSLDCKTTLEYVNHLEEVLAVHMLGGSSDCSDSLGSSSDEGEYDVEEFNVDQF</sequence>
<proteinExistence type="predicted"/>
<reference evidence="2" key="1">
    <citation type="submission" date="2021-02" db="EMBL/GenBank/DDBJ databases">
        <authorList>
            <person name="Palmer J.M."/>
        </authorList>
    </citation>
    <scope>NUCLEOTIDE SEQUENCE</scope>
    <source>
        <strain evidence="2">SCRP734</strain>
    </source>
</reference>
<comment type="caution">
    <text evidence="2">The sequence shown here is derived from an EMBL/GenBank/DDBJ whole genome shotgun (WGS) entry which is preliminary data.</text>
</comment>
<dbReference type="AlphaFoldDB" id="A0A8T1W5J9"/>
<evidence type="ECO:0000256" key="1">
    <source>
        <dbReference type="SAM" id="MobiDB-lite"/>
    </source>
</evidence>
<feature type="compositionally biased region" description="Basic and acidic residues" evidence="1">
    <location>
        <begin position="98"/>
        <end position="118"/>
    </location>
</feature>
<protein>
    <submittedName>
        <fullName evidence="2">Uncharacterized protein</fullName>
    </submittedName>
</protein>
<accession>A0A8T1W5J9</accession>
<evidence type="ECO:0000313" key="3">
    <source>
        <dbReference type="Proteomes" id="UP000694044"/>
    </source>
</evidence>
<dbReference type="OrthoDB" id="115844at2759"/>
<feature type="compositionally biased region" description="Basic and acidic residues" evidence="1">
    <location>
        <begin position="1"/>
        <end position="10"/>
    </location>
</feature>
<name>A0A8T1W5J9_9STRA</name>
<organism evidence="2 3">
    <name type="scientific">Phytophthora pseudosyringae</name>
    <dbReference type="NCBI Taxonomy" id="221518"/>
    <lineage>
        <taxon>Eukaryota</taxon>
        <taxon>Sar</taxon>
        <taxon>Stramenopiles</taxon>
        <taxon>Oomycota</taxon>
        <taxon>Peronosporomycetes</taxon>
        <taxon>Peronosporales</taxon>
        <taxon>Peronosporaceae</taxon>
        <taxon>Phytophthora</taxon>
    </lineage>
</organism>